<feature type="signal peptide" evidence="1">
    <location>
        <begin position="1"/>
        <end position="21"/>
    </location>
</feature>
<protein>
    <recommendedName>
        <fullName evidence="4">GPI anchored serine-threonine rich protein</fullName>
    </recommendedName>
</protein>
<sequence>MKATILLPVAIFSAAVTAAAAGQSTTACGAAYIVEACLGTENAKLAGCATSDYVCQCAAYGNILTCYNNCPNDPRLHDAAGQKQIFCGYASQFPSATTKAFSAATTLASAAATSTGKTDDSQATDVIAATATATDSSAATGTATGTGSSAAATITKNAAAADLVMNTGRVLVAVAGVVVAVL</sequence>
<dbReference type="AlphaFoldDB" id="A0AAE0MH26"/>
<feature type="chain" id="PRO_5042053889" description="GPI anchored serine-threonine rich protein" evidence="1">
    <location>
        <begin position="22"/>
        <end position="182"/>
    </location>
</feature>
<dbReference type="EMBL" id="JAUEPO010000002">
    <property type="protein sequence ID" value="KAK3331940.1"/>
    <property type="molecule type" value="Genomic_DNA"/>
</dbReference>
<organism evidence="2 3">
    <name type="scientific">Cercophora scortea</name>
    <dbReference type="NCBI Taxonomy" id="314031"/>
    <lineage>
        <taxon>Eukaryota</taxon>
        <taxon>Fungi</taxon>
        <taxon>Dikarya</taxon>
        <taxon>Ascomycota</taxon>
        <taxon>Pezizomycotina</taxon>
        <taxon>Sordariomycetes</taxon>
        <taxon>Sordariomycetidae</taxon>
        <taxon>Sordariales</taxon>
        <taxon>Lasiosphaeriaceae</taxon>
        <taxon>Cercophora</taxon>
    </lineage>
</organism>
<name>A0AAE0MH26_9PEZI</name>
<evidence type="ECO:0000256" key="1">
    <source>
        <dbReference type="SAM" id="SignalP"/>
    </source>
</evidence>
<accession>A0AAE0MH26</accession>
<evidence type="ECO:0008006" key="4">
    <source>
        <dbReference type="Google" id="ProtNLM"/>
    </source>
</evidence>
<dbReference type="Proteomes" id="UP001286456">
    <property type="component" value="Unassembled WGS sequence"/>
</dbReference>
<gene>
    <name evidence="2" type="ORF">B0T19DRAFT_89444</name>
</gene>
<evidence type="ECO:0000313" key="2">
    <source>
        <dbReference type="EMBL" id="KAK3331940.1"/>
    </source>
</evidence>
<keyword evidence="3" id="KW-1185">Reference proteome</keyword>
<comment type="caution">
    <text evidence="2">The sequence shown here is derived from an EMBL/GenBank/DDBJ whole genome shotgun (WGS) entry which is preliminary data.</text>
</comment>
<proteinExistence type="predicted"/>
<reference evidence="2" key="2">
    <citation type="submission" date="2023-06" db="EMBL/GenBank/DDBJ databases">
        <authorList>
            <consortium name="Lawrence Berkeley National Laboratory"/>
            <person name="Haridas S."/>
            <person name="Hensen N."/>
            <person name="Bonometti L."/>
            <person name="Westerberg I."/>
            <person name="Brannstrom I.O."/>
            <person name="Guillou S."/>
            <person name="Cros-Aarteil S."/>
            <person name="Calhoun S."/>
            <person name="Kuo A."/>
            <person name="Mondo S."/>
            <person name="Pangilinan J."/>
            <person name="Riley R."/>
            <person name="Labutti K."/>
            <person name="Andreopoulos B."/>
            <person name="Lipzen A."/>
            <person name="Chen C."/>
            <person name="Yanf M."/>
            <person name="Daum C."/>
            <person name="Ng V."/>
            <person name="Clum A."/>
            <person name="Steindorff A."/>
            <person name="Ohm R."/>
            <person name="Martin F."/>
            <person name="Silar P."/>
            <person name="Natvig D."/>
            <person name="Lalanne C."/>
            <person name="Gautier V."/>
            <person name="Ament-Velasquez S.L."/>
            <person name="Kruys A."/>
            <person name="Hutchinson M.I."/>
            <person name="Powell A.J."/>
            <person name="Barry K."/>
            <person name="Miller A.N."/>
            <person name="Grigoriev I.V."/>
            <person name="Debuchy R."/>
            <person name="Gladieux P."/>
            <person name="Thoren M.H."/>
            <person name="Johannesson H."/>
        </authorList>
    </citation>
    <scope>NUCLEOTIDE SEQUENCE</scope>
    <source>
        <strain evidence="2">SMH4131-1</strain>
    </source>
</reference>
<evidence type="ECO:0000313" key="3">
    <source>
        <dbReference type="Proteomes" id="UP001286456"/>
    </source>
</evidence>
<dbReference type="PROSITE" id="PS51257">
    <property type="entry name" value="PROKAR_LIPOPROTEIN"/>
    <property type="match status" value="1"/>
</dbReference>
<keyword evidence="1" id="KW-0732">Signal</keyword>
<reference evidence="2" key="1">
    <citation type="journal article" date="2023" name="Mol. Phylogenet. Evol.">
        <title>Genome-scale phylogeny and comparative genomics of the fungal order Sordariales.</title>
        <authorList>
            <person name="Hensen N."/>
            <person name="Bonometti L."/>
            <person name="Westerberg I."/>
            <person name="Brannstrom I.O."/>
            <person name="Guillou S."/>
            <person name="Cros-Aarteil S."/>
            <person name="Calhoun S."/>
            <person name="Haridas S."/>
            <person name="Kuo A."/>
            <person name="Mondo S."/>
            <person name="Pangilinan J."/>
            <person name="Riley R."/>
            <person name="LaButti K."/>
            <person name="Andreopoulos B."/>
            <person name="Lipzen A."/>
            <person name="Chen C."/>
            <person name="Yan M."/>
            <person name="Daum C."/>
            <person name="Ng V."/>
            <person name="Clum A."/>
            <person name="Steindorff A."/>
            <person name="Ohm R.A."/>
            <person name="Martin F."/>
            <person name="Silar P."/>
            <person name="Natvig D.O."/>
            <person name="Lalanne C."/>
            <person name="Gautier V."/>
            <person name="Ament-Velasquez S.L."/>
            <person name="Kruys A."/>
            <person name="Hutchinson M.I."/>
            <person name="Powell A.J."/>
            <person name="Barry K."/>
            <person name="Miller A.N."/>
            <person name="Grigoriev I.V."/>
            <person name="Debuchy R."/>
            <person name="Gladieux P."/>
            <person name="Hiltunen Thoren M."/>
            <person name="Johannesson H."/>
        </authorList>
    </citation>
    <scope>NUCLEOTIDE SEQUENCE</scope>
    <source>
        <strain evidence="2">SMH4131-1</strain>
    </source>
</reference>